<keyword evidence="1" id="KW-0175">Coiled coil</keyword>
<evidence type="ECO:0000256" key="2">
    <source>
        <dbReference type="SAM" id="Phobius"/>
    </source>
</evidence>
<dbReference type="RefSeq" id="WP_153924121.1">
    <property type="nucleotide sequence ID" value="NZ_JACRWE010000002.1"/>
</dbReference>
<dbReference type="Proteomes" id="UP000609849">
    <property type="component" value="Unassembled WGS sequence"/>
</dbReference>
<keyword evidence="2" id="KW-1133">Transmembrane helix</keyword>
<dbReference type="Pfam" id="PF11382">
    <property type="entry name" value="MctB"/>
    <property type="match status" value="1"/>
</dbReference>
<organism evidence="3 4">
    <name type="scientific">Romboutsia faecis</name>
    <dbReference type="NCBI Taxonomy" id="2764597"/>
    <lineage>
        <taxon>Bacteria</taxon>
        <taxon>Bacillati</taxon>
        <taxon>Bacillota</taxon>
        <taxon>Clostridia</taxon>
        <taxon>Peptostreptococcales</taxon>
        <taxon>Peptostreptococcaceae</taxon>
        <taxon>Romboutsia</taxon>
    </lineage>
</organism>
<feature type="coiled-coil region" evidence="1">
    <location>
        <begin position="43"/>
        <end position="70"/>
    </location>
</feature>
<gene>
    <name evidence="3" type="ORF">H8923_04760</name>
</gene>
<name>A0ABR7JMB6_9FIRM</name>
<keyword evidence="2" id="KW-0812">Transmembrane</keyword>
<dbReference type="EMBL" id="JACRWE010000002">
    <property type="protein sequence ID" value="MBC5996063.1"/>
    <property type="molecule type" value="Genomic_DNA"/>
</dbReference>
<protein>
    <submittedName>
        <fullName evidence="3">Copper transporter</fullName>
    </submittedName>
</protein>
<reference evidence="3 4" key="1">
    <citation type="submission" date="2020-08" db="EMBL/GenBank/DDBJ databases">
        <authorList>
            <person name="Liu C."/>
            <person name="Sun Q."/>
        </authorList>
    </citation>
    <scope>NUCLEOTIDE SEQUENCE [LARGE SCALE GENOMIC DNA]</scope>
    <source>
        <strain evidence="3 4">NSJ-18</strain>
    </source>
</reference>
<evidence type="ECO:0000313" key="3">
    <source>
        <dbReference type="EMBL" id="MBC5996063.1"/>
    </source>
</evidence>
<dbReference type="InterPro" id="IPR021522">
    <property type="entry name" value="MctB"/>
</dbReference>
<comment type="caution">
    <text evidence="3">The sequence shown here is derived from an EMBL/GenBank/DDBJ whole genome shotgun (WGS) entry which is preliminary data.</text>
</comment>
<feature type="transmembrane region" description="Helical" evidence="2">
    <location>
        <begin position="7"/>
        <end position="29"/>
    </location>
</feature>
<sequence>MHINMKYYIVTIGAIFISLGIGILVGFNLNYDQELSKQQAQIIGDLDVKFEELRKKNNDLETKLKEINTSYDKTIDYINNNSDKLISEELTDKSIGIISINGNSNSEYIENAITKADGNVVFNINLKTDTISEEILNDVSTNVGVEIKNESDLINYVVESLKNDNARENLKYLEQVGLLDLNKLESNHTSYTSVVLSEETNTKDLAKHFESIDKLLVEKLKSEGKYLVGVENTNKKISYIELYSENKIATIDNINQGSGNLALVLALKDENVVGNFGISETAESLIPYK</sequence>
<evidence type="ECO:0000313" key="4">
    <source>
        <dbReference type="Proteomes" id="UP000609849"/>
    </source>
</evidence>
<accession>A0ABR7JMB6</accession>
<proteinExistence type="predicted"/>
<keyword evidence="2" id="KW-0472">Membrane</keyword>
<evidence type="ECO:0000256" key="1">
    <source>
        <dbReference type="SAM" id="Coils"/>
    </source>
</evidence>
<keyword evidence="4" id="KW-1185">Reference proteome</keyword>